<organism evidence="1 2">
    <name type="scientific">Glycomyces rhizosphaerae</name>
    <dbReference type="NCBI Taxonomy" id="2054422"/>
    <lineage>
        <taxon>Bacteria</taxon>
        <taxon>Bacillati</taxon>
        <taxon>Actinomycetota</taxon>
        <taxon>Actinomycetes</taxon>
        <taxon>Glycomycetales</taxon>
        <taxon>Glycomycetaceae</taxon>
        <taxon>Glycomyces</taxon>
    </lineage>
</organism>
<feature type="non-terminal residue" evidence="1">
    <location>
        <position position="105"/>
    </location>
</feature>
<reference evidence="2" key="1">
    <citation type="journal article" date="2019" name="Int. J. Syst. Evol. Microbiol.">
        <title>The Global Catalogue of Microorganisms (GCM) 10K type strain sequencing project: providing services to taxonomists for standard genome sequencing and annotation.</title>
        <authorList>
            <consortium name="The Broad Institute Genomics Platform"/>
            <consortium name="The Broad Institute Genome Sequencing Center for Infectious Disease"/>
            <person name="Wu L."/>
            <person name="Ma J."/>
        </authorList>
    </citation>
    <scope>NUCLEOTIDE SEQUENCE [LARGE SCALE GENOMIC DNA]</scope>
    <source>
        <strain evidence="2">CGMCC 4.7396</strain>
    </source>
</reference>
<evidence type="ECO:0000313" key="2">
    <source>
        <dbReference type="Proteomes" id="UP001595712"/>
    </source>
</evidence>
<proteinExistence type="predicted"/>
<comment type="caution">
    <text evidence="1">The sequence shown here is derived from an EMBL/GenBank/DDBJ whole genome shotgun (WGS) entry which is preliminary data.</text>
</comment>
<gene>
    <name evidence="1" type="ORF">ACFO8M_04625</name>
</gene>
<evidence type="ECO:0000313" key="1">
    <source>
        <dbReference type="EMBL" id="MFC3491772.1"/>
    </source>
</evidence>
<sequence length="105" mass="11071">MSHCTTTPITAPVTAPVASDRHSQAQAIRSTLDQAASLINTQHAAVLAAVIEMKTSGLHRSEFGFSALRDLLLSQFDFTFNTAGSIAAIARLAGKFRLLAEAATT</sequence>
<dbReference type="RefSeq" id="WP_387971130.1">
    <property type="nucleotide sequence ID" value="NZ_JBHRWO010000004.1"/>
</dbReference>
<dbReference type="EMBL" id="JBHRWO010000004">
    <property type="protein sequence ID" value="MFC3491772.1"/>
    <property type="molecule type" value="Genomic_DNA"/>
</dbReference>
<keyword evidence="2" id="KW-1185">Reference proteome</keyword>
<protein>
    <recommendedName>
        <fullName evidence="3">HTH OST-type domain-containing protein</fullName>
    </recommendedName>
</protein>
<dbReference type="Proteomes" id="UP001595712">
    <property type="component" value="Unassembled WGS sequence"/>
</dbReference>
<evidence type="ECO:0008006" key="3">
    <source>
        <dbReference type="Google" id="ProtNLM"/>
    </source>
</evidence>
<accession>A0ABV7PT53</accession>
<name>A0ABV7PT53_9ACTN</name>